<dbReference type="GO" id="GO:0008360">
    <property type="term" value="P:regulation of cell shape"/>
    <property type="evidence" value="ECO:0007669"/>
    <property type="project" value="UniProtKB-KW"/>
</dbReference>
<keyword evidence="13 16" id="KW-0717">Septation</keyword>
<dbReference type="GO" id="GO:0071555">
    <property type="term" value="P:cell wall organization"/>
    <property type="evidence" value="ECO:0007669"/>
    <property type="project" value="UniProtKB-KW"/>
</dbReference>
<protein>
    <recommendedName>
        <fullName evidence="16">Peptidoglycan D,D-transpeptidase FtsI</fullName>
        <ecNumber evidence="16">3.4.16.4</ecNumber>
    </recommendedName>
    <alternativeName>
        <fullName evidence="16">Penicillin-binding protein 3</fullName>
        <shortName evidence="16">PBP-3</shortName>
    </alternativeName>
</protein>
<evidence type="ECO:0000256" key="6">
    <source>
        <dbReference type="ARBA" id="ARBA00022670"/>
    </source>
</evidence>
<evidence type="ECO:0000256" key="5">
    <source>
        <dbReference type="ARBA" id="ARBA00022645"/>
    </source>
</evidence>
<dbReference type="GO" id="GO:0043093">
    <property type="term" value="P:FtsZ-dependent cytokinesis"/>
    <property type="evidence" value="ECO:0007669"/>
    <property type="project" value="UniProtKB-UniRule"/>
</dbReference>
<evidence type="ECO:0000259" key="18">
    <source>
        <dbReference type="Pfam" id="PF03717"/>
    </source>
</evidence>
<dbReference type="InterPro" id="IPR037532">
    <property type="entry name" value="FtsI_transpept"/>
</dbReference>
<keyword evidence="8 16" id="KW-0378">Hydrolase</keyword>
<dbReference type="SUPFAM" id="SSF56519">
    <property type="entry name" value="Penicillin binding protein dimerisation domain"/>
    <property type="match status" value="1"/>
</dbReference>
<evidence type="ECO:0000256" key="14">
    <source>
        <dbReference type="ARBA" id="ARBA00023306"/>
    </source>
</evidence>
<dbReference type="Gene3D" id="3.90.1310.10">
    <property type="entry name" value="Penicillin-binding protein 2a (Domain 2)"/>
    <property type="match status" value="1"/>
</dbReference>
<dbReference type="RefSeq" id="WP_109037653.1">
    <property type="nucleotide sequence ID" value="NZ_CP029210.1"/>
</dbReference>
<keyword evidence="9 16" id="KW-0133">Cell shape</keyword>
<evidence type="ECO:0000256" key="12">
    <source>
        <dbReference type="ARBA" id="ARBA00023136"/>
    </source>
</evidence>
<keyword evidence="4 16" id="KW-0132">Cell division</keyword>
<dbReference type="OrthoDB" id="9789078at2"/>
<dbReference type="InterPro" id="IPR050515">
    <property type="entry name" value="Beta-lactam/transpept"/>
</dbReference>
<evidence type="ECO:0000256" key="16">
    <source>
        <dbReference type="HAMAP-Rule" id="MF_02080"/>
    </source>
</evidence>
<dbReference type="UniPathway" id="UPA00219"/>
<dbReference type="EC" id="3.4.16.4" evidence="16"/>
<dbReference type="Gene3D" id="1.10.150.770">
    <property type="match status" value="1"/>
</dbReference>
<evidence type="ECO:0000256" key="3">
    <source>
        <dbReference type="ARBA" id="ARBA00022519"/>
    </source>
</evidence>
<dbReference type="GO" id="GO:0000917">
    <property type="term" value="P:division septum assembly"/>
    <property type="evidence" value="ECO:0007669"/>
    <property type="project" value="UniProtKB-KW"/>
</dbReference>
<organism evidence="19 20">
    <name type="scientific">Aquabacterium olei</name>
    <dbReference type="NCBI Taxonomy" id="1296669"/>
    <lineage>
        <taxon>Bacteria</taxon>
        <taxon>Pseudomonadati</taxon>
        <taxon>Pseudomonadota</taxon>
        <taxon>Betaproteobacteria</taxon>
        <taxon>Burkholderiales</taxon>
        <taxon>Aquabacterium</taxon>
    </lineage>
</organism>
<evidence type="ECO:0000256" key="8">
    <source>
        <dbReference type="ARBA" id="ARBA00022801"/>
    </source>
</evidence>
<evidence type="ECO:0000256" key="15">
    <source>
        <dbReference type="ARBA" id="ARBA00023316"/>
    </source>
</evidence>
<feature type="transmembrane region" description="Helical" evidence="16">
    <location>
        <begin position="45"/>
        <end position="63"/>
    </location>
</feature>
<evidence type="ECO:0000256" key="1">
    <source>
        <dbReference type="ARBA" id="ARBA00004370"/>
    </source>
</evidence>
<keyword evidence="12 16" id="KW-0472">Membrane</keyword>
<keyword evidence="20" id="KW-1185">Reference proteome</keyword>
<accession>A0A2U8FUC1</accession>
<comment type="similarity">
    <text evidence="16">Belongs to the transpeptidase family. FtsI subfamily.</text>
</comment>
<dbReference type="EMBL" id="CP029210">
    <property type="protein sequence ID" value="AWI54662.1"/>
    <property type="molecule type" value="Genomic_DNA"/>
</dbReference>
<dbReference type="Proteomes" id="UP000244892">
    <property type="component" value="Chromosome"/>
</dbReference>
<dbReference type="InterPro" id="IPR012338">
    <property type="entry name" value="Beta-lactam/transpept-like"/>
</dbReference>
<keyword evidence="10 16" id="KW-0573">Peptidoglycan synthesis</keyword>
<gene>
    <name evidence="16" type="primary">ftsI</name>
    <name evidence="19" type="ORF">DEH84_15440</name>
</gene>
<dbReference type="GO" id="GO:0006508">
    <property type="term" value="P:proteolysis"/>
    <property type="evidence" value="ECO:0007669"/>
    <property type="project" value="UniProtKB-KW"/>
</dbReference>
<dbReference type="PANTHER" id="PTHR30627:SF1">
    <property type="entry name" value="PEPTIDOGLYCAN D,D-TRANSPEPTIDASE FTSI"/>
    <property type="match status" value="1"/>
</dbReference>
<dbReference type="AlphaFoldDB" id="A0A2U8FUC1"/>
<evidence type="ECO:0000256" key="11">
    <source>
        <dbReference type="ARBA" id="ARBA00022989"/>
    </source>
</evidence>
<dbReference type="GO" id="GO:0009002">
    <property type="term" value="F:serine-type D-Ala-D-Ala carboxypeptidase activity"/>
    <property type="evidence" value="ECO:0007669"/>
    <property type="project" value="UniProtKB-UniRule"/>
</dbReference>
<evidence type="ECO:0000256" key="4">
    <source>
        <dbReference type="ARBA" id="ARBA00022618"/>
    </source>
</evidence>
<keyword evidence="6 16" id="KW-0645">Protease</keyword>
<feature type="domain" description="Penicillin-binding protein dimerisation" evidence="18">
    <location>
        <begin position="86"/>
        <end position="232"/>
    </location>
</feature>
<dbReference type="Pfam" id="PF00905">
    <property type="entry name" value="Transpeptidase"/>
    <property type="match status" value="1"/>
</dbReference>
<dbReference type="Gene3D" id="3.40.710.10">
    <property type="entry name" value="DD-peptidase/beta-lactamase superfamily"/>
    <property type="match status" value="1"/>
</dbReference>
<keyword evidence="14 16" id="KW-0131">Cell cycle</keyword>
<dbReference type="GO" id="GO:0005886">
    <property type="term" value="C:plasma membrane"/>
    <property type="evidence" value="ECO:0007669"/>
    <property type="project" value="UniProtKB-SubCell"/>
</dbReference>
<name>A0A2U8FUC1_9BURK</name>
<dbReference type="PANTHER" id="PTHR30627">
    <property type="entry name" value="PEPTIDOGLYCAN D,D-TRANSPEPTIDASE"/>
    <property type="match status" value="1"/>
</dbReference>
<dbReference type="GO" id="GO:0008658">
    <property type="term" value="F:penicillin binding"/>
    <property type="evidence" value="ECO:0007669"/>
    <property type="project" value="InterPro"/>
</dbReference>
<evidence type="ECO:0000259" key="17">
    <source>
        <dbReference type="Pfam" id="PF00905"/>
    </source>
</evidence>
<evidence type="ECO:0000256" key="13">
    <source>
        <dbReference type="ARBA" id="ARBA00023210"/>
    </source>
</evidence>
<keyword evidence="11 16" id="KW-1133">Transmembrane helix</keyword>
<reference evidence="19 20" key="1">
    <citation type="submission" date="2018-05" db="EMBL/GenBank/DDBJ databases">
        <title>complete genome sequence of Aquabacterium olei NBRC 110486.</title>
        <authorList>
            <person name="Tang B."/>
            <person name="Chang J."/>
            <person name="Zhang L."/>
            <person name="Yang H."/>
        </authorList>
    </citation>
    <scope>NUCLEOTIDE SEQUENCE [LARGE SCALE GENOMIC DNA]</scope>
    <source>
        <strain evidence="19 20">NBRC 110486</strain>
    </source>
</reference>
<dbReference type="InterPro" id="IPR036138">
    <property type="entry name" value="PBP_dimer_sf"/>
</dbReference>
<dbReference type="SUPFAM" id="SSF56601">
    <property type="entry name" value="beta-lactamase/transpeptidase-like"/>
    <property type="match status" value="1"/>
</dbReference>
<keyword evidence="15 16" id="KW-0961">Cell wall biogenesis/degradation</keyword>
<evidence type="ECO:0000256" key="2">
    <source>
        <dbReference type="ARBA" id="ARBA00022475"/>
    </source>
</evidence>
<evidence type="ECO:0000313" key="20">
    <source>
        <dbReference type="Proteomes" id="UP000244892"/>
    </source>
</evidence>
<evidence type="ECO:0000256" key="10">
    <source>
        <dbReference type="ARBA" id="ARBA00022984"/>
    </source>
</evidence>
<comment type="pathway">
    <text evidence="16">Cell wall biogenesis; peptidoglycan biosynthesis.</text>
</comment>
<dbReference type="InterPro" id="IPR005311">
    <property type="entry name" value="PBP_dimer"/>
</dbReference>
<dbReference type="KEGG" id="aon:DEH84_15440"/>
<keyword evidence="3 16" id="KW-0997">Cell inner membrane</keyword>
<keyword evidence="7 16" id="KW-0812">Transmembrane</keyword>
<feature type="domain" description="Penicillin-binding protein transpeptidase" evidence="17">
    <location>
        <begin position="273"/>
        <end position="611"/>
    </location>
</feature>
<proteinExistence type="inferred from homology"/>
<dbReference type="GO" id="GO:0009252">
    <property type="term" value="P:peptidoglycan biosynthetic process"/>
    <property type="evidence" value="ECO:0007669"/>
    <property type="project" value="UniProtKB-UniRule"/>
</dbReference>
<dbReference type="Pfam" id="PF03717">
    <property type="entry name" value="PBP_dimer"/>
    <property type="match status" value="1"/>
</dbReference>
<dbReference type="HAMAP" id="MF_02080">
    <property type="entry name" value="FtsI_transpept"/>
    <property type="match status" value="1"/>
</dbReference>
<comment type="function">
    <text evidence="16">Catalyzes cross-linking of the peptidoglycan cell wall at the division septum.</text>
</comment>
<keyword evidence="2 16" id="KW-1003">Cell membrane</keyword>
<comment type="catalytic activity">
    <reaction evidence="16">
        <text>Preferential cleavage: (Ac)2-L-Lys-D-Ala-|-D-Ala. Also transpeptidation of peptidyl-alanyl moieties that are N-acyl substituents of D-alanine.</text>
        <dbReference type="EC" id="3.4.16.4"/>
    </reaction>
</comment>
<keyword evidence="5 16" id="KW-0121">Carboxypeptidase</keyword>
<comment type="subcellular location">
    <subcellularLocation>
        <location evidence="16">Cell inner membrane</location>
        <topology evidence="16">Single-pass membrane protein</topology>
    </subcellularLocation>
    <subcellularLocation>
        <location evidence="1">Membrane</location>
    </subcellularLocation>
</comment>
<evidence type="ECO:0000256" key="7">
    <source>
        <dbReference type="ARBA" id="ARBA00022692"/>
    </source>
</evidence>
<dbReference type="InterPro" id="IPR001460">
    <property type="entry name" value="PCN-bd_Tpept"/>
</dbReference>
<sequence length="641" mass="69736">MSRVRDLLRRLVGRPRRQGAAGMPTVRYATSPLLASRTPPWRVKFLIGGIGLGFAVLIGRAAWIQIIHNDFYLQQGASRYERRIALPASRGRIVDRHGELLASSVPSPSLWAIPKDLVASPEDLQSLARLIDMRPQDLKKRLASNPNFVWLRRQVPDDVAQKVAALKIKGVHELRESRRQYPEGESAAHIVGFTNIEDQGQEGIELAYQKQLAGRDGARHVLKDRLGRVVESVGDLVPAEDGQPVQLSIDAKIQFYAYQRIRDAVAQHKAKAGSVVVLDAVTGEVLALANVPSYTPEDRRNLTGAQLRNRALTDTFEPGSTMKPLIAALAIETRRVRPETIIATAPGRMTIDGSTISDSHAHGDLTVAEVIQKSSNVGTAKMALQMQPREMWEMYSAVGLGQKPQIGFPGVVTGRLRPHKSWRRIEQVTMSYGYGLSASLFQLAQAYTIFATDGELIPMTLLKRDGPDAPPRKLAEQGGPPTLAFKTAFRPGEGGGEPDARPADAEPIPVRGQRVISPATARAVRQMLQLATGPGGTAPKAQTMGYSVGGKTGTAHKQEGKGYSGNKYRSWFVGIAPISKPRIVVAVMVDEPSAGVYFGGLVAAPVFSQVVQQTLHRLGVMPDQHVEPQIISAQPAEQESF</sequence>
<evidence type="ECO:0000313" key="19">
    <source>
        <dbReference type="EMBL" id="AWI54662.1"/>
    </source>
</evidence>
<evidence type="ECO:0000256" key="9">
    <source>
        <dbReference type="ARBA" id="ARBA00022960"/>
    </source>
</evidence>
<dbReference type="GO" id="GO:0008955">
    <property type="term" value="F:peptidoglycan glycosyltransferase activity"/>
    <property type="evidence" value="ECO:0007669"/>
    <property type="project" value="InterPro"/>
</dbReference>
<dbReference type="Gene3D" id="3.30.450.330">
    <property type="match status" value="1"/>
</dbReference>
<feature type="active site" description="Acyl-ester intermediate" evidence="16">
    <location>
        <position position="320"/>
    </location>
</feature>